<reference evidence="2 3" key="1">
    <citation type="submission" date="2020-04" db="EMBL/GenBank/DDBJ databases">
        <authorList>
            <person name="Alioto T."/>
            <person name="Alioto T."/>
            <person name="Gomez Garrido J."/>
        </authorList>
    </citation>
    <scope>NUCLEOTIDE SEQUENCE [LARGE SCALE GENOMIC DNA]</scope>
</reference>
<evidence type="ECO:0000313" key="3">
    <source>
        <dbReference type="Proteomes" id="UP000494165"/>
    </source>
</evidence>
<dbReference type="EMBL" id="CADEPI010000314">
    <property type="protein sequence ID" value="CAB3383568.1"/>
    <property type="molecule type" value="Genomic_DNA"/>
</dbReference>
<dbReference type="AlphaFoldDB" id="A0A8S1DTC8"/>
<feature type="region of interest" description="Disordered" evidence="1">
    <location>
        <begin position="122"/>
        <end position="145"/>
    </location>
</feature>
<sequence length="261" mass="30692">MHLILPEIEDPEQVLVAHCQYRKLWRQEEGFECPLLHVVQCNQSNCTKLNCDERKKMFRQHAEVMVCMRNAEEGRCNDCAIIERATVDHSTFCIVIDCPVPKCNKIKAQKLVMRKIRQNQRNVVARKRQKSNQDYSDCSSDSDNEDYEDGYYESKHVGLQKEEQSPYEEDSDEDEHDESIMHNRNNNKSQEWKRGTLITEIINAVYKTNFVEWRSMMDNNDNKARSQVLMKLLDAFNEAGVLYPFPQDTSDEEIYSDEYDG</sequence>
<evidence type="ECO:0000256" key="1">
    <source>
        <dbReference type="SAM" id="MobiDB-lite"/>
    </source>
</evidence>
<evidence type="ECO:0000313" key="2">
    <source>
        <dbReference type="EMBL" id="CAB3383568.1"/>
    </source>
</evidence>
<keyword evidence="3" id="KW-1185">Reference proteome</keyword>
<organism evidence="2 3">
    <name type="scientific">Cloeon dipterum</name>
    <dbReference type="NCBI Taxonomy" id="197152"/>
    <lineage>
        <taxon>Eukaryota</taxon>
        <taxon>Metazoa</taxon>
        <taxon>Ecdysozoa</taxon>
        <taxon>Arthropoda</taxon>
        <taxon>Hexapoda</taxon>
        <taxon>Insecta</taxon>
        <taxon>Pterygota</taxon>
        <taxon>Palaeoptera</taxon>
        <taxon>Ephemeroptera</taxon>
        <taxon>Pisciforma</taxon>
        <taxon>Baetidae</taxon>
        <taxon>Cloeon</taxon>
    </lineage>
</organism>
<proteinExistence type="predicted"/>
<name>A0A8S1DTC8_9INSE</name>
<gene>
    <name evidence="2" type="ORF">CLODIP_2_CD03918</name>
</gene>
<feature type="compositionally biased region" description="Acidic residues" evidence="1">
    <location>
        <begin position="165"/>
        <end position="177"/>
    </location>
</feature>
<dbReference type="InterPro" id="IPR035898">
    <property type="entry name" value="TAZ_dom_sf"/>
</dbReference>
<dbReference type="Gene3D" id="1.20.1020.10">
    <property type="entry name" value="TAZ domain"/>
    <property type="match status" value="1"/>
</dbReference>
<accession>A0A8S1DTC8</accession>
<dbReference type="Proteomes" id="UP000494165">
    <property type="component" value="Unassembled WGS sequence"/>
</dbReference>
<evidence type="ECO:0008006" key="4">
    <source>
        <dbReference type="Google" id="ProtNLM"/>
    </source>
</evidence>
<feature type="region of interest" description="Disordered" evidence="1">
    <location>
        <begin position="158"/>
        <end position="187"/>
    </location>
</feature>
<protein>
    <recommendedName>
        <fullName evidence="4">TAZ-type domain-containing protein</fullName>
    </recommendedName>
</protein>
<comment type="caution">
    <text evidence="2">The sequence shown here is derived from an EMBL/GenBank/DDBJ whole genome shotgun (WGS) entry which is preliminary data.</text>
</comment>